<evidence type="ECO:0000313" key="7">
    <source>
        <dbReference type="Proteomes" id="UP000694036"/>
    </source>
</evidence>
<evidence type="ECO:0000256" key="3">
    <source>
        <dbReference type="ARBA" id="ARBA00022840"/>
    </source>
</evidence>
<evidence type="ECO:0000256" key="1">
    <source>
        <dbReference type="ARBA" id="ARBA00022448"/>
    </source>
</evidence>
<protein>
    <submittedName>
        <fullName evidence="6">ABC transporter, ATP-binding protein (Cluster 5, nickel/peptides/opines)</fullName>
    </submittedName>
</protein>
<sequence>MLGKIVEEGNTKEVISEPMHPYTQSLLSSVPELGKKELNKPT</sequence>
<reference evidence="6 7" key="1">
    <citation type="journal article" date="2021" name="Environ. Microbiol.">
        <title>New insights into the diversity and evolution of the archaeal mobilome from three complete genomes of Saccharolobus shibatae.</title>
        <authorList>
            <person name="Medvedeva S."/>
            <person name="Brandt D."/>
            <person name="Cvirkaite-Krupovic V."/>
            <person name="Liu Y."/>
            <person name="Severinov K."/>
            <person name="Ishino S."/>
            <person name="Ishino Y."/>
            <person name="Prangishvili D."/>
            <person name="Kalinowski J."/>
            <person name="Krupovic M."/>
        </authorList>
    </citation>
    <scope>NUCLEOTIDE SEQUENCE [LARGE SCALE GENOMIC DNA]</scope>
    <source>
        <strain evidence="6 7">S38A</strain>
    </source>
</reference>
<feature type="region of interest" description="Disordered" evidence="4">
    <location>
        <begin position="1"/>
        <end position="42"/>
    </location>
</feature>
<dbReference type="InterPro" id="IPR013563">
    <property type="entry name" value="Oligopep_ABC_C"/>
</dbReference>
<dbReference type="Gene3D" id="3.40.50.300">
    <property type="entry name" value="P-loop containing nucleotide triphosphate hydrolases"/>
    <property type="match status" value="1"/>
</dbReference>
<dbReference type="Proteomes" id="UP000694036">
    <property type="component" value="Chromosome"/>
</dbReference>
<keyword evidence="7" id="KW-1185">Reference proteome</keyword>
<name>A0A8F5GYK5_9CREN</name>
<keyword evidence="1" id="KW-0813">Transport</keyword>
<evidence type="ECO:0000256" key="2">
    <source>
        <dbReference type="ARBA" id="ARBA00022741"/>
    </source>
</evidence>
<feature type="compositionally biased region" description="Basic and acidic residues" evidence="4">
    <location>
        <begin position="33"/>
        <end position="42"/>
    </location>
</feature>
<evidence type="ECO:0000313" key="6">
    <source>
        <dbReference type="EMBL" id="QXJ34349.1"/>
    </source>
</evidence>
<dbReference type="GO" id="GO:0005524">
    <property type="term" value="F:ATP binding"/>
    <property type="evidence" value="ECO:0007669"/>
    <property type="project" value="UniProtKB-KW"/>
</dbReference>
<organism evidence="6 7">
    <name type="scientific">Saccharolobus shibatae</name>
    <dbReference type="NCBI Taxonomy" id="2286"/>
    <lineage>
        <taxon>Archaea</taxon>
        <taxon>Thermoproteota</taxon>
        <taxon>Thermoprotei</taxon>
        <taxon>Sulfolobales</taxon>
        <taxon>Sulfolobaceae</taxon>
        <taxon>Saccharolobus</taxon>
    </lineage>
</organism>
<proteinExistence type="predicted"/>
<dbReference type="AlphaFoldDB" id="A0A8F5GYK5"/>
<dbReference type="GO" id="GO:0015833">
    <property type="term" value="P:peptide transport"/>
    <property type="evidence" value="ECO:0007669"/>
    <property type="project" value="InterPro"/>
</dbReference>
<evidence type="ECO:0000259" key="5">
    <source>
        <dbReference type="Pfam" id="PF08352"/>
    </source>
</evidence>
<dbReference type="NCBIfam" id="TIGR01727">
    <property type="entry name" value="oligo_HPY"/>
    <property type="match status" value="1"/>
</dbReference>
<dbReference type="Pfam" id="PF08352">
    <property type="entry name" value="oligo_HPY"/>
    <property type="match status" value="1"/>
</dbReference>
<dbReference type="InterPro" id="IPR027417">
    <property type="entry name" value="P-loop_NTPase"/>
</dbReference>
<accession>A0A8F5GYK5</accession>
<keyword evidence="2" id="KW-0547">Nucleotide-binding</keyword>
<evidence type="ECO:0000256" key="4">
    <source>
        <dbReference type="SAM" id="MobiDB-lite"/>
    </source>
</evidence>
<gene>
    <name evidence="6" type="ORF">J5U22_00895</name>
</gene>
<keyword evidence="3 6" id="KW-0067">ATP-binding</keyword>
<feature type="domain" description="Oligopeptide/dipeptide ABC transporter C-terminal" evidence="5">
    <location>
        <begin position="6"/>
        <end position="38"/>
    </location>
</feature>
<feature type="compositionally biased region" description="Basic and acidic residues" evidence="4">
    <location>
        <begin position="1"/>
        <end position="15"/>
    </location>
</feature>
<dbReference type="EMBL" id="CP077713">
    <property type="protein sequence ID" value="QXJ34349.1"/>
    <property type="molecule type" value="Genomic_DNA"/>
</dbReference>